<feature type="compositionally biased region" description="Basic and acidic residues" evidence="1">
    <location>
        <begin position="1"/>
        <end position="11"/>
    </location>
</feature>
<dbReference type="Proteomes" id="UP001168877">
    <property type="component" value="Unassembled WGS sequence"/>
</dbReference>
<proteinExistence type="predicted"/>
<organism evidence="2 3">
    <name type="scientific">Acer saccharum</name>
    <name type="common">Sugar maple</name>
    <dbReference type="NCBI Taxonomy" id="4024"/>
    <lineage>
        <taxon>Eukaryota</taxon>
        <taxon>Viridiplantae</taxon>
        <taxon>Streptophyta</taxon>
        <taxon>Embryophyta</taxon>
        <taxon>Tracheophyta</taxon>
        <taxon>Spermatophyta</taxon>
        <taxon>Magnoliopsida</taxon>
        <taxon>eudicotyledons</taxon>
        <taxon>Gunneridae</taxon>
        <taxon>Pentapetalae</taxon>
        <taxon>rosids</taxon>
        <taxon>malvids</taxon>
        <taxon>Sapindales</taxon>
        <taxon>Sapindaceae</taxon>
        <taxon>Hippocastanoideae</taxon>
        <taxon>Acereae</taxon>
        <taxon>Acer</taxon>
    </lineage>
</organism>
<dbReference type="AlphaFoldDB" id="A0AA39S9Z8"/>
<reference evidence="2" key="2">
    <citation type="submission" date="2023-06" db="EMBL/GenBank/DDBJ databases">
        <authorList>
            <person name="Swenson N.G."/>
            <person name="Wegrzyn J.L."/>
            <person name="Mcevoy S.L."/>
        </authorList>
    </citation>
    <scope>NUCLEOTIDE SEQUENCE</scope>
    <source>
        <strain evidence="2">NS2018</strain>
        <tissue evidence="2">Leaf</tissue>
    </source>
</reference>
<keyword evidence="3" id="KW-1185">Reference proteome</keyword>
<evidence type="ECO:0000313" key="2">
    <source>
        <dbReference type="EMBL" id="KAK0588666.1"/>
    </source>
</evidence>
<feature type="region of interest" description="Disordered" evidence="1">
    <location>
        <begin position="119"/>
        <end position="146"/>
    </location>
</feature>
<accession>A0AA39S9Z8</accession>
<dbReference type="EMBL" id="JAUESC010000381">
    <property type="protein sequence ID" value="KAK0588666.1"/>
    <property type="molecule type" value="Genomic_DNA"/>
</dbReference>
<comment type="caution">
    <text evidence="2">The sequence shown here is derived from an EMBL/GenBank/DDBJ whole genome shotgun (WGS) entry which is preliminary data.</text>
</comment>
<name>A0AA39S9Z8_ACESA</name>
<feature type="compositionally biased region" description="Acidic residues" evidence="1">
    <location>
        <begin position="119"/>
        <end position="128"/>
    </location>
</feature>
<reference evidence="2" key="1">
    <citation type="journal article" date="2022" name="Plant J.">
        <title>Strategies of tolerance reflected in two North American maple genomes.</title>
        <authorList>
            <person name="McEvoy S.L."/>
            <person name="Sezen U.U."/>
            <person name="Trouern-Trend A."/>
            <person name="McMahon S.M."/>
            <person name="Schaberg P.G."/>
            <person name="Yang J."/>
            <person name="Wegrzyn J.L."/>
            <person name="Swenson N.G."/>
        </authorList>
    </citation>
    <scope>NUCLEOTIDE SEQUENCE</scope>
    <source>
        <strain evidence="2">NS2018</strain>
    </source>
</reference>
<evidence type="ECO:0000313" key="3">
    <source>
        <dbReference type="Proteomes" id="UP001168877"/>
    </source>
</evidence>
<feature type="region of interest" description="Disordered" evidence="1">
    <location>
        <begin position="1"/>
        <end position="45"/>
    </location>
</feature>
<gene>
    <name evidence="2" type="ORF">LWI29_003901</name>
</gene>
<evidence type="ECO:0000256" key="1">
    <source>
        <dbReference type="SAM" id="MobiDB-lite"/>
    </source>
</evidence>
<protein>
    <submittedName>
        <fullName evidence="2">Uncharacterized protein</fullName>
    </submittedName>
</protein>
<sequence>MGQRAPRREIGGDTYQEGRFYQGGENRNGAIKQENNMSGSRDKGIIEDSSIPVDLKIWKEALVGDMRRLMREKLEHLHERLDQVENARAEQPQLVPQARGRQRVPVRREVNDYYGDKYGEEEESVGDELDLRTNPFQEKGNDENVASTRSWNADPIQVLIGPVTRARAKKFQNALSGLIQGIWAQASTWRPIEGDERNLQPITNMIQVQESQ</sequence>